<dbReference type="GO" id="GO:0032865">
    <property type="term" value="C:ERMES complex"/>
    <property type="evidence" value="ECO:0007669"/>
    <property type="project" value="UniProtKB-UniRule"/>
</dbReference>
<evidence type="ECO:0000256" key="2">
    <source>
        <dbReference type="ARBA" id="ARBA00022448"/>
    </source>
</evidence>
<dbReference type="GO" id="GO:0003723">
    <property type="term" value="F:RNA binding"/>
    <property type="evidence" value="ECO:0007669"/>
    <property type="project" value="UniProtKB-UniRule"/>
</dbReference>
<dbReference type="Pfam" id="PF26545">
    <property type="entry name" value="Mdm34_N"/>
    <property type="match status" value="1"/>
</dbReference>
<dbReference type="HAMAP" id="MF_03105">
    <property type="entry name" value="Mdm34"/>
    <property type="match status" value="1"/>
</dbReference>
<feature type="compositionally biased region" description="Low complexity" evidence="18">
    <location>
        <begin position="1057"/>
        <end position="1068"/>
    </location>
</feature>
<keyword evidence="8 15" id="KW-1000">Mitochondrion outer membrane</keyword>
<comment type="caution">
    <text evidence="16">Lacks conserved residue(s) required for the propagation of feature annotation.</text>
</comment>
<evidence type="ECO:0000256" key="8">
    <source>
        <dbReference type="ARBA" id="ARBA00022787"/>
    </source>
</evidence>
<evidence type="ECO:0000256" key="15">
    <source>
        <dbReference type="HAMAP-Rule" id="MF_03105"/>
    </source>
</evidence>
<keyword evidence="4 16" id="KW-0489">Methyltransferase</keyword>
<feature type="region of interest" description="Disordered" evidence="18">
    <location>
        <begin position="749"/>
        <end position="775"/>
    </location>
</feature>
<dbReference type="InterPro" id="IPR001678">
    <property type="entry name" value="MeTrfase_RsmB-F_NOP2_dom"/>
</dbReference>
<dbReference type="InterPro" id="IPR058825">
    <property type="entry name" value="MDM34_N"/>
</dbReference>
<dbReference type="Pfam" id="PF01189">
    <property type="entry name" value="Methyltr_RsmB-F"/>
    <property type="match status" value="1"/>
</dbReference>
<dbReference type="FunFam" id="3.40.50.150:FF:000164">
    <property type="entry name" value="Methyltransferase NSUN5, putative"/>
    <property type="match status" value="1"/>
</dbReference>
<dbReference type="SUPFAM" id="SSF53335">
    <property type="entry name" value="S-adenosyl-L-methionine-dependent methyltransferases"/>
    <property type="match status" value="1"/>
</dbReference>
<dbReference type="GO" id="GO:0007005">
    <property type="term" value="P:mitochondrion organization"/>
    <property type="evidence" value="ECO:0007669"/>
    <property type="project" value="InterPro"/>
</dbReference>
<comment type="subcellular location">
    <subcellularLocation>
        <location evidence="1">Membrane</location>
    </subcellularLocation>
    <subcellularLocation>
        <location evidence="15">Mitochondrion outer membrane</location>
        <topology evidence="15">Multi-pass membrane protein</topology>
    </subcellularLocation>
    <text evidence="15">The ERMES/MDM complex localizes to a few discrete foci (around 10 per single cell), that represent mitochondria-endoplasmic reticulum junctions. These foci are often found next to mtDNA nucleoids.</text>
</comment>
<comment type="domain">
    <text evidence="15">Lacks alpha-helical transmembrane segments, suggesting that it resides in the membrane via beta-sheet conformations similar to those predicted for other outer membrane proteins and porin.</text>
</comment>
<comment type="function">
    <text evidence="15">Component of the ERMES/MDM complex, which serves as a molecular tether to connect the endoplasmic reticulum (ER) and mitochondria. Components of this complex are involved in the control of mitochondrial shape and protein biogenesis, and function in nonvesicular lipid trafficking between the ER and mitochondria. MDM34 is required for the interaction of the ER-resident membrane protein MMM1 and the outer mitochondrial membrane-resident beta-barrel protein MDM10.</text>
</comment>
<feature type="binding site" evidence="16">
    <location>
        <begin position="247"/>
        <end position="253"/>
    </location>
    <ligand>
        <name>S-adenosyl-L-methionine</name>
        <dbReference type="ChEBI" id="CHEBI:59789"/>
    </ligand>
</feature>
<dbReference type="InterPro" id="IPR048889">
    <property type="entry name" value="NSUN5_RCM1_N"/>
</dbReference>
<dbReference type="GO" id="GO:0008173">
    <property type="term" value="F:RNA methyltransferase activity"/>
    <property type="evidence" value="ECO:0007669"/>
    <property type="project" value="InterPro"/>
</dbReference>
<dbReference type="Proteomes" id="UP001151518">
    <property type="component" value="Unassembled WGS sequence"/>
</dbReference>
<keyword evidence="9 16" id="KW-0694">RNA-binding</keyword>
<feature type="compositionally biased region" description="Polar residues" evidence="18">
    <location>
        <begin position="812"/>
        <end position="823"/>
    </location>
</feature>
<evidence type="ECO:0000256" key="9">
    <source>
        <dbReference type="ARBA" id="ARBA00022884"/>
    </source>
</evidence>
<dbReference type="InterPro" id="IPR031468">
    <property type="entry name" value="SMP_LBD"/>
</dbReference>
<dbReference type="InterPro" id="IPR029063">
    <property type="entry name" value="SAM-dependent_MTases_sf"/>
</dbReference>
<dbReference type="PROSITE" id="PS51847">
    <property type="entry name" value="SMP"/>
    <property type="match status" value="1"/>
</dbReference>
<evidence type="ECO:0000256" key="18">
    <source>
        <dbReference type="SAM" id="MobiDB-lite"/>
    </source>
</evidence>
<feature type="region of interest" description="Disordered" evidence="18">
    <location>
        <begin position="1057"/>
        <end position="1111"/>
    </location>
</feature>
<dbReference type="Gene3D" id="3.40.50.150">
    <property type="entry name" value="Vaccinia Virus protein VP39"/>
    <property type="match status" value="1"/>
</dbReference>
<dbReference type="GO" id="GO:1990456">
    <property type="term" value="P:mitochondrion-endoplasmic reticulum membrane tethering"/>
    <property type="evidence" value="ECO:0007669"/>
    <property type="project" value="TreeGrafter"/>
</dbReference>
<keyword evidence="5 16" id="KW-0808">Transferase</keyword>
<dbReference type="Pfam" id="PF21148">
    <property type="entry name" value="NSUN5_fdxn-like"/>
    <property type="match status" value="1"/>
</dbReference>
<dbReference type="Pfam" id="PF21153">
    <property type="entry name" value="NSUN5_N"/>
    <property type="match status" value="1"/>
</dbReference>
<keyword evidence="17" id="KW-0175">Coiled coil</keyword>
<evidence type="ECO:0000313" key="22">
    <source>
        <dbReference type="Proteomes" id="UP001151518"/>
    </source>
</evidence>
<evidence type="ECO:0000256" key="10">
    <source>
        <dbReference type="ARBA" id="ARBA00023055"/>
    </source>
</evidence>
<dbReference type="Gene3D" id="3.30.70.1170">
    <property type="entry name" value="Sun protein, domain 3"/>
    <property type="match status" value="1"/>
</dbReference>
<feature type="domain" description="SMP-LTD" evidence="20">
    <location>
        <begin position="512"/>
        <end position="705"/>
    </location>
</feature>
<dbReference type="GO" id="GO:0008289">
    <property type="term" value="F:lipid binding"/>
    <property type="evidence" value="ECO:0007669"/>
    <property type="project" value="UniProtKB-KW"/>
</dbReference>
<gene>
    <name evidence="15" type="primary">MDM34</name>
    <name evidence="21" type="ORF">GGI25_001504</name>
</gene>
<comment type="similarity">
    <text evidence="15">Belongs to the MDM34 family.</text>
</comment>
<feature type="active site" description="Nucleophile" evidence="16">
    <location>
        <position position="388"/>
    </location>
</feature>
<sequence>MDRRAMSFYERAADILGRLEHRQGSIKNLTIGNQYLKPEDKRKMYALVCETLKHSSALITIIKRSGIMQYEDIQLRLALVLVHDLLLTRSGLQRMGADIKLNHKISKHKAKLATELANLKKELGATSNADLVPVALQGNASTFRYVRVNLLVSTVDDVVEHFQNEGYKLIKTSKTGDRSNINDALKAKSHAFMRDLDLHDLLVFPSGTDLHAHPLYLNGSIILQDKASCMPAHVVHPAAGSTALDACAAPGNKTSHMASLMGNKGNIFAFDMDRRRLDTLVKLTGDAKCQIITAQCMSFLDVDPLDPRYANVEYALLDPSCSGSGIVNRLDALVDTYICAVNNKDAEQSDGTNGEQKERLRNLAEFQTSVILHSMRFPNVKRISYSTCSIHEVENENVVSRVLKDQSEFGLAPVSDVIPTWPRRGLETAGLTKEQASCLVRTLPEDGTNGFFVACFVRQKPADIESTKQQLQAMNASKPASNSTDADKNTQAEALIKSKQMNKPEYNNKKPMSFRFNWDRFPPELNEEALEMLTQALNKGGNKPPNLVGPIIAKELDLGSTPPQLDILEISELEEDRFRAMFRMKYEGDGFLVLQTQVQANPLRLPTSELPTVPGLGVVAAAQPLVVPMLLRISGLKLHGIIVLAVSKHDGITLVFRSDPLVSVEVHSTFDSVPSVRIMLQREIEATLRSLFQEDLPVIVHDMSVNEIRRARELKERQRREHIEKQQQQIRMNHMRTDSIPSDMWAASRGATNAGRSDSGAASASSLPQSVSQHLMASQLHHRLMELSREEELRGKLALNQDVNRNHRNPVISDTYSHTNSLAGPTHRASMDDTGMYPEIGTTISGAHSHNDWAQTPLEFDSKSLAHSVATYNGHSGSSEYFLPPPPALNRHHRSNTFNNNHPNTDPESLEQFLNDDWGRMQQSAELDAYIQRREEERLLKEQQNGLVLRSTDNAVAARLASLMSMGQTLSPYTRRFEHTTMRSDVNPRQIHTPYRGASSSRLIGMNAAHSESNAQPLSLRNSAIGHDLRHFSFSSGMLPTTTPIATTVAAATPTATATTPFSSTTPPLGSGLRSPFSRNRKLRRKVHRINGLSLGTKSSKASTSTDTGGK</sequence>
<evidence type="ECO:0000256" key="7">
    <source>
        <dbReference type="ARBA" id="ARBA00022692"/>
    </source>
</evidence>
<evidence type="ECO:0000256" key="16">
    <source>
        <dbReference type="PROSITE-ProRule" id="PRU01023"/>
    </source>
</evidence>
<keyword evidence="12 15" id="KW-0496">Mitochondrion</keyword>
<protein>
    <recommendedName>
        <fullName evidence="15">Mitochondrial distribution and morphology protein 34</fullName>
    </recommendedName>
</protein>
<dbReference type="InterPro" id="IPR023267">
    <property type="entry name" value="RCMT"/>
</dbReference>
<feature type="compositionally biased region" description="Basic residues" evidence="18">
    <location>
        <begin position="1079"/>
        <end position="1089"/>
    </location>
</feature>
<dbReference type="InterPro" id="IPR049561">
    <property type="entry name" value="NSUN5_7_fdxn-like"/>
</dbReference>
<organism evidence="21 22">
    <name type="scientific">Coemansia spiralis</name>
    <dbReference type="NCBI Taxonomy" id="417178"/>
    <lineage>
        <taxon>Eukaryota</taxon>
        <taxon>Fungi</taxon>
        <taxon>Fungi incertae sedis</taxon>
        <taxon>Zoopagomycota</taxon>
        <taxon>Kickxellomycotina</taxon>
        <taxon>Kickxellomycetes</taxon>
        <taxon>Kickxellales</taxon>
        <taxon>Kickxellaceae</taxon>
        <taxon>Coemansia</taxon>
    </lineage>
</organism>
<dbReference type="GO" id="GO:0015914">
    <property type="term" value="P:phospholipid transport"/>
    <property type="evidence" value="ECO:0007669"/>
    <property type="project" value="TreeGrafter"/>
</dbReference>
<feature type="region of interest" description="Disordered" evidence="18">
    <location>
        <begin position="806"/>
        <end position="826"/>
    </location>
</feature>
<dbReference type="EMBL" id="JANBTW010000012">
    <property type="protein sequence ID" value="KAJ2679369.1"/>
    <property type="molecule type" value="Genomic_DNA"/>
</dbReference>
<feature type="compositionally biased region" description="Low complexity" evidence="18">
    <location>
        <begin position="754"/>
        <end position="766"/>
    </location>
</feature>
<keyword evidence="7 15" id="KW-0812">Transmembrane</keyword>
<dbReference type="PRINTS" id="PR02008">
    <property type="entry name" value="RCMTFAMILY"/>
</dbReference>
<name>A0A9W8GCD3_9FUNG</name>
<accession>A0A9W8GCD3</accession>
<dbReference type="PANTHER" id="PTHR28185:SF1">
    <property type="entry name" value="MITOCHONDRIAL DISTRIBUTION AND MORPHOLOGY PROTEIN 34"/>
    <property type="match status" value="1"/>
</dbReference>
<dbReference type="PROSITE" id="PS51686">
    <property type="entry name" value="SAM_MT_RSMB_NOP"/>
    <property type="match status" value="1"/>
</dbReference>
<keyword evidence="11" id="KW-0446">Lipid-binding</keyword>
<dbReference type="CDD" id="cd21673">
    <property type="entry name" value="SMP_Mdm34"/>
    <property type="match status" value="1"/>
</dbReference>
<evidence type="ECO:0000256" key="14">
    <source>
        <dbReference type="ARBA" id="ARBA00053002"/>
    </source>
</evidence>
<feature type="domain" description="SAM-dependent MTase RsmB/NOP-type" evidence="19">
    <location>
        <begin position="134"/>
        <end position="459"/>
    </location>
</feature>
<evidence type="ECO:0000256" key="12">
    <source>
        <dbReference type="ARBA" id="ARBA00023128"/>
    </source>
</evidence>
<evidence type="ECO:0000256" key="6">
    <source>
        <dbReference type="ARBA" id="ARBA00022691"/>
    </source>
</evidence>
<feature type="binding site" evidence="16">
    <location>
        <position position="271"/>
    </location>
    <ligand>
        <name>S-adenosyl-L-methionine</name>
        <dbReference type="ChEBI" id="CHEBI:59789"/>
    </ligand>
</feature>
<comment type="similarity">
    <text evidence="16">Belongs to the class I-like SAM-binding methyltransferase superfamily. RsmB/NOP family.</text>
</comment>
<feature type="compositionally biased region" description="Low complexity" evidence="18">
    <location>
        <begin position="1092"/>
        <end position="1111"/>
    </location>
</feature>
<comment type="catalytic activity">
    <reaction evidence="14">
        <text>a cytidine in 25S rRNA + S-adenosyl-L-methionine = a 5-methylcytidine in 25S rRNA + S-adenosyl-L-homocysteine + H(+)</text>
        <dbReference type="Rhea" id="RHEA:47780"/>
        <dbReference type="Rhea" id="RHEA-COMP:11911"/>
        <dbReference type="Rhea" id="RHEA-COMP:11912"/>
        <dbReference type="ChEBI" id="CHEBI:15378"/>
        <dbReference type="ChEBI" id="CHEBI:57856"/>
        <dbReference type="ChEBI" id="CHEBI:59789"/>
        <dbReference type="ChEBI" id="CHEBI:74483"/>
        <dbReference type="ChEBI" id="CHEBI:82748"/>
    </reaction>
</comment>
<comment type="subunit">
    <text evidence="15">Component of the ER-mitochondria encounter structure (ERMES) or MDM complex, composed of MMM1, MDM10, MDM12 and MDM34.</text>
</comment>
<dbReference type="InterPro" id="IPR049560">
    <property type="entry name" value="MeTrfase_RsmB-F_NOP2_cat"/>
</dbReference>
<evidence type="ECO:0000259" key="19">
    <source>
        <dbReference type="PROSITE" id="PS51686"/>
    </source>
</evidence>
<comment type="caution">
    <text evidence="21">The sequence shown here is derived from an EMBL/GenBank/DDBJ whole genome shotgun (WGS) entry which is preliminary data.</text>
</comment>
<dbReference type="GO" id="GO:0001510">
    <property type="term" value="P:RNA methylation"/>
    <property type="evidence" value="ECO:0007669"/>
    <property type="project" value="InterPro"/>
</dbReference>
<keyword evidence="6 16" id="KW-0949">S-adenosyl-L-methionine</keyword>
<reference evidence="21" key="1">
    <citation type="submission" date="2022-07" db="EMBL/GenBank/DDBJ databases">
        <title>Phylogenomic reconstructions and comparative analyses of Kickxellomycotina fungi.</title>
        <authorList>
            <person name="Reynolds N.K."/>
            <person name="Stajich J.E."/>
            <person name="Barry K."/>
            <person name="Grigoriev I.V."/>
            <person name="Crous P."/>
            <person name="Smith M.E."/>
        </authorList>
    </citation>
    <scope>NUCLEOTIDE SEQUENCE</scope>
    <source>
        <strain evidence="21">NRRL 3115</strain>
    </source>
</reference>
<evidence type="ECO:0000256" key="1">
    <source>
        <dbReference type="ARBA" id="ARBA00004370"/>
    </source>
</evidence>
<keyword evidence="13 15" id="KW-0472">Membrane</keyword>
<evidence type="ECO:0000256" key="13">
    <source>
        <dbReference type="ARBA" id="ARBA00023136"/>
    </source>
</evidence>
<evidence type="ECO:0000256" key="11">
    <source>
        <dbReference type="ARBA" id="ARBA00023121"/>
    </source>
</evidence>
<dbReference type="InterPro" id="IPR027536">
    <property type="entry name" value="MDM34"/>
</dbReference>
<keyword evidence="10" id="KW-0445">Lipid transport</keyword>
<evidence type="ECO:0000256" key="4">
    <source>
        <dbReference type="ARBA" id="ARBA00022603"/>
    </source>
</evidence>
<proteinExistence type="inferred from homology"/>
<evidence type="ECO:0000256" key="17">
    <source>
        <dbReference type="SAM" id="Coils"/>
    </source>
</evidence>
<evidence type="ECO:0000259" key="20">
    <source>
        <dbReference type="PROSITE" id="PS51847"/>
    </source>
</evidence>
<dbReference type="AlphaFoldDB" id="A0A9W8GCD3"/>
<dbReference type="PANTHER" id="PTHR28185">
    <property type="entry name" value="MITOCHONDRIAL DISTRIBUTION AND MORPHOLOGY PROTEIN 34"/>
    <property type="match status" value="1"/>
</dbReference>
<evidence type="ECO:0000256" key="5">
    <source>
        <dbReference type="ARBA" id="ARBA00022679"/>
    </source>
</evidence>
<keyword evidence="2" id="KW-0813">Transport</keyword>
<evidence type="ECO:0000256" key="3">
    <source>
        <dbReference type="ARBA" id="ARBA00022452"/>
    </source>
</evidence>
<evidence type="ECO:0000313" key="21">
    <source>
        <dbReference type="EMBL" id="KAJ2679369.1"/>
    </source>
</evidence>
<dbReference type="OrthoDB" id="435282at2759"/>
<feature type="binding site" evidence="16">
    <location>
        <position position="318"/>
    </location>
    <ligand>
        <name>S-adenosyl-L-methionine</name>
        <dbReference type="ChEBI" id="CHEBI:59789"/>
    </ligand>
</feature>
<keyword evidence="3 15" id="KW-1134">Transmembrane beta strand</keyword>
<feature type="coiled-coil region" evidence="17">
    <location>
        <begin position="102"/>
        <end position="129"/>
    </location>
</feature>